<dbReference type="RefSeq" id="WP_189941433.1">
    <property type="nucleotide sequence ID" value="NZ_BMSX01000018.1"/>
</dbReference>
<accession>A0A918FIE3</accession>
<dbReference type="Pfam" id="PF24883">
    <property type="entry name" value="NPHP3_N"/>
    <property type="match status" value="1"/>
</dbReference>
<dbReference type="Gene3D" id="2.40.10.120">
    <property type="match status" value="1"/>
</dbReference>
<dbReference type="EMBL" id="BMSX01000018">
    <property type="protein sequence ID" value="GGR39929.1"/>
    <property type="molecule type" value="Genomic_DNA"/>
</dbReference>
<dbReference type="InterPro" id="IPR056884">
    <property type="entry name" value="NPHP3-like_N"/>
</dbReference>
<feature type="domain" description="NACHT" evidence="2">
    <location>
        <begin position="276"/>
        <end position="413"/>
    </location>
</feature>
<evidence type="ECO:0000313" key="3">
    <source>
        <dbReference type="EMBL" id="GGR39929.1"/>
    </source>
</evidence>
<reference evidence="3" key="1">
    <citation type="journal article" date="2014" name="Int. J. Syst. Evol. Microbiol.">
        <title>Complete genome sequence of Corynebacterium casei LMG S-19264T (=DSM 44701T), isolated from a smear-ripened cheese.</title>
        <authorList>
            <consortium name="US DOE Joint Genome Institute (JGI-PGF)"/>
            <person name="Walter F."/>
            <person name="Albersmeier A."/>
            <person name="Kalinowski J."/>
            <person name="Ruckert C."/>
        </authorList>
    </citation>
    <scope>NUCLEOTIDE SEQUENCE</scope>
    <source>
        <strain evidence="3">JCM 4346</strain>
    </source>
</reference>
<sequence length="1383" mass="148623">MTTNAERGLRPERAAEIIVGLPDGGRRGSGYLVTSGRVLTAAHVVEGAARVRVRFQADRPGELVTEATVAWAHAGIDIAVLTLPEGTFDDVTPVVFGRVGDEDAVLRCTALGFPRFKLRTDEDGSFRDAEHMHATCAVLSNRREGTLDLAITSPPADDADPERDAWEGMSGAAVFSDGRLVGVVTRHHRTDGPGRIAAIRVDRWAESLDGARLAGLERLMACDLHGSALPAAAPDIGPALIQEAYRAQLADIAPLRLEDREPQLRDLLAFCGGPDQYLWLQGPPWAGKTALAAWFAMHPPRGVVPVWFFITARYAGQSDGAAYTAAAIDQLATIAGRAPTGTSSPTARDGERRLLLRQAAERLERDGGTLLLVVDGLDEDQSLLPGGSGTSIASLLPERLPPNVRVLVASRTNPGLPSDVKGTHPLRHCPVMRLTATEGARHTEYEAKFDLHQALSGDRVQRDLVGLLTAARGTLTVDDLRELTGEPSYELRRRLGSAFGRILRERGGGADSGGDVTLYVAGRGYLFAHETLLTAAQEELGPDVDAYLERLHSWAEKYQRRGWPEDTPLYLLQPYGRLLAFLRDARRVVAFATDARRCDRLREVTGSDAACLSEITVARQIVRGTSGDDLGGAAALAAVADLVARRNESLHPDIPAVYARHGRTRQAIGLAHTVFRPMDRAKAMAGVAHVLAESGDRRAAELAEEAVRLTALAVADPYESYGDSYVLAAQGRLATVLARTGRGSEALQRLSELPLPGYDSGVAAVVEAFVATAAVLQDRERAADLLRQAEQAAETISFLTTRVRALASVAEVWDEGLDPGRAERLYDSIVMLAREHAGRPPNVPASAAEVLHRVRPREAEQMAELAVEHAHRIMEHPQAQSNAYETYGAVRALVAMGRVDDAHQLAEALWQVVLVERWGTLPEPWSALAEGRARQGRATEAWACLEAFWESDDEPVDEDDRSAARVAELLAAAGAADELESLLLNAPGPWQWAVAEALTALAAHFAVTEPDRSWRLLHQAERRYHSTGGSVYLARHERLAVFAGALATVGRSAEAERLVGSIARPEARAWGYAAVSLAAARDDIRRALRLAEQAVETACSIDHWLPRVNALTVAVQALAGAGAVDRTEEVIEQLADMSRDPVAAEVHRDRARAEAAAFLWPHAPEETGRLVDSLIQETHDGSVSGYARLFAAAGTHDSERGARVMKILHDMAAGSPRNVGYSQRALLGLLTGTADPAGARRHIDQVVSDHGTGPLSAPGNTVAIAYAALGDLAAAWSIARGRSTEEERSETFAALAAFVACVPGDLTATRLLSTRSPSLVRRLAAFLFPPESGPDLPTARALLAEALTPDGWHHAVPVLADIDPEAVLRVRDVVLAHLGFSSE</sequence>
<proteinExistence type="predicted"/>
<dbReference type="Pfam" id="PF13365">
    <property type="entry name" value="Trypsin_2"/>
    <property type="match status" value="1"/>
</dbReference>
<keyword evidence="1" id="KW-0677">Repeat</keyword>
<dbReference type="InterPro" id="IPR009003">
    <property type="entry name" value="Peptidase_S1_PA"/>
</dbReference>
<evidence type="ECO:0000313" key="4">
    <source>
        <dbReference type="Proteomes" id="UP000658320"/>
    </source>
</evidence>
<keyword evidence="4" id="KW-1185">Reference proteome</keyword>
<dbReference type="Proteomes" id="UP000658320">
    <property type="component" value="Unassembled WGS sequence"/>
</dbReference>
<gene>
    <name evidence="3" type="ORF">GCM10010251_65770</name>
</gene>
<dbReference type="PROSITE" id="PS50837">
    <property type="entry name" value="NACHT"/>
    <property type="match status" value="1"/>
</dbReference>
<comment type="caution">
    <text evidence="3">The sequence shown here is derived from an EMBL/GenBank/DDBJ whole genome shotgun (WGS) entry which is preliminary data.</text>
</comment>
<organism evidence="3 4">
    <name type="scientific">Streptomyces aurantiogriseus</name>
    <dbReference type="NCBI Taxonomy" id="66870"/>
    <lineage>
        <taxon>Bacteria</taxon>
        <taxon>Bacillati</taxon>
        <taxon>Actinomycetota</taxon>
        <taxon>Actinomycetes</taxon>
        <taxon>Kitasatosporales</taxon>
        <taxon>Streptomycetaceae</taxon>
        <taxon>Streptomyces</taxon>
    </lineage>
</organism>
<evidence type="ECO:0000256" key="1">
    <source>
        <dbReference type="ARBA" id="ARBA00022737"/>
    </source>
</evidence>
<reference evidence="3" key="2">
    <citation type="submission" date="2020-09" db="EMBL/GenBank/DDBJ databases">
        <authorList>
            <person name="Sun Q."/>
            <person name="Ohkuma M."/>
        </authorList>
    </citation>
    <scope>NUCLEOTIDE SEQUENCE</scope>
    <source>
        <strain evidence="3">JCM 4346</strain>
    </source>
</reference>
<protein>
    <recommendedName>
        <fullName evidence="2">NACHT domain-containing protein</fullName>
    </recommendedName>
</protein>
<dbReference type="SUPFAM" id="SSF50494">
    <property type="entry name" value="Trypsin-like serine proteases"/>
    <property type="match status" value="1"/>
</dbReference>
<dbReference type="InterPro" id="IPR007111">
    <property type="entry name" value="NACHT_NTPase"/>
</dbReference>
<name>A0A918FIE3_9ACTN</name>
<evidence type="ECO:0000259" key="2">
    <source>
        <dbReference type="PROSITE" id="PS50837"/>
    </source>
</evidence>